<name>A0A3S1BF74_9BACL</name>
<dbReference type="RefSeq" id="WP_127195021.1">
    <property type="nucleotide sequence ID" value="NZ_RZNY01000046.1"/>
</dbReference>
<keyword evidence="2" id="KW-1185">Reference proteome</keyword>
<sequence length="508" mass="59413">MKNVKVDIDMISKKEGISVSSSNFKDYTQLIESIVGKTELKTSFEKACGQFNLEPDAIGDFIIKYVIHQLKMEFTTFSIGEKRTIGNFAETKAGDFMFDILEKTHFADPERFFGMYNNSIRGHFSLKEIIEGAKLIPKLFKNYEPSANDPHIRDTWLEYSNKLGSFYRLYNECEVIRAKKPISTAPNNLDEKKGKDLIQSQIHHITKYFQMLKEFKGHDITEDLLELERNTDLFFLHRVYQILKGSEWFNKLSKDRQKDYLKVISLFSVIDDLNIKLYMVERFVEDRPPLNLLKGTQGYVNLFRFIYFQIPTLKELLKRIILNVSEEKVGPHKRGRDVILKMHSYLFLEGFQYYQVPESDKELLFGLNIHEISSAEYSELYFDLYKCVYKLRKIRGYNLDESIFGFINKVINKVILQEGEAKETLLNDWEYSIDSLIYQVIGELDKVGGFFWIDKDIKEYVEINELLEVTGFFGRINRESIEKKLTDSNIELGGGGELGKFRNLGQNQ</sequence>
<dbReference type="Proteomes" id="UP000279446">
    <property type="component" value="Unassembled WGS sequence"/>
</dbReference>
<reference evidence="1 2" key="1">
    <citation type="submission" date="2018-12" db="EMBL/GenBank/DDBJ databases">
        <authorList>
            <person name="Sun L."/>
            <person name="Chen Z."/>
        </authorList>
    </citation>
    <scope>NUCLEOTIDE SEQUENCE [LARGE SCALE GENOMIC DNA]</scope>
    <source>
        <strain evidence="1 2">DSM 15890</strain>
    </source>
</reference>
<dbReference type="OrthoDB" id="2955050at2"/>
<dbReference type="EMBL" id="RZNY01000046">
    <property type="protein sequence ID" value="RUT39405.1"/>
    <property type="molecule type" value="Genomic_DNA"/>
</dbReference>
<gene>
    <name evidence="1" type="ORF">EJP82_26260</name>
</gene>
<dbReference type="AlphaFoldDB" id="A0A3S1BF74"/>
<evidence type="ECO:0000313" key="2">
    <source>
        <dbReference type="Proteomes" id="UP000279446"/>
    </source>
</evidence>
<comment type="caution">
    <text evidence="1">The sequence shown here is derived from an EMBL/GenBank/DDBJ whole genome shotgun (WGS) entry which is preliminary data.</text>
</comment>
<protein>
    <submittedName>
        <fullName evidence="1">Uncharacterized protein</fullName>
    </submittedName>
</protein>
<accession>A0A3S1BF74</accession>
<proteinExistence type="predicted"/>
<evidence type="ECO:0000313" key="1">
    <source>
        <dbReference type="EMBL" id="RUT39405.1"/>
    </source>
</evidence>
<organism evidence="1 2">
    <name type="scientific">Paenibacillus anaericanus</name>
    <dbReference type="NCBI Taxonomy" id="170367"/>
    <lineage>
        <taxon>Bacteria</taxon>
        <taxon>Bacillati</taxon>
        <taxon>Bacillota</taxon>
        <taxon>Bacilli</taxon>
        <taxon>Bacillales</taxon>
        <taxon>Paenibacillaceae</taxon>
        <taxon>Paenibacillus</taxon>
    </lineage>
</organism>